<reference evidence="3 4" key="1">
    <citation type="submission" date="2018-07" db="EMBL/GenBank/DDBJ databases">
        <title>Dyadobacter roseus sp. nov., isolated from rose rhizosphere soil.</title>
        <authorList>
            <person name="Chen L."/>
        </authorList>
    </citation>
    <scope>NUCLEOTIDE SEQUENCE [LARGE SCALE GENOMIC DNA]</scope>
    <source>
        <strain evidence="3 4">RS19</strain>
    </source>
</reference>
<dbReference type="GO" id="GO:0000271">
    <property type="term" value="P:polysaccharide biosynthetic process"/>
    <property type="evidence" value="ECO:0007669"/>
    <property type="project" value="TreeGrafter"/>
</dbReference>
<keyword evidence="3" id="KW-0012">Acyltransferase</keyword>
<dbReference type="GO" id="GO:0016747">
    <property type="term" value="F:acyltransferase activity, transferring groups other than amino-acyl groups"/>
    <property type="evidence" value="ECO:0007669"/>
    <property type="project" value="InterPro"/>
</dbReference>
<protein>
    <submittedName>
        <fullName evidence="3">Acyltransferase</fullName>
    </submittedName>
</protein>
<keyword evidence="1" id="KW-0472">Membrane</keyword>
<dbReference type="EMBL" id="QNUL01000011">
    <property type="protein sequence ID" value="REA60472.1"/>
    <property type="molecule type" value="Genomic_DNA"/>
</dbReference>
<proteinExistence type="predicted"/>
<keyword evidence="4" id="KW-1185">Reference proteome</keyword>
<dbReference type="PANTHER" id="PTHR23028">
    <property type="entry name" value="ACETYLTRANSFERASE"/>
    <property type="match status" value="1"/>
</dbReference>
<evidence type="ECO:0000256" key="1">
    <source>
        <dbReference type="SAM" id="Phobius"/>
    </source>
</evidence>
<feature type="transmembrane region" description="Helical" evidence="1">
    <location>
        <begin position="181"/>
        <end position="202"/>
    </location>
</feature>
<feature type="transmembrane region" description="Helical" evidence="1">
    <location>
        <begin position="253"/>
        <end position="271"/>
    </location>
</feature>
<feature type="transmembrane region" description="Helical" evidence="1">
    <location>
        <begin position="154"/>
        <end position="174"/>
    </location>
</feature>
<gene>
    <name evidence="3" type="ORF">DSL64_15295</name>
</gene>
<dbReference type="InterPro" id="IPR002656">
    <property type="entry name" value="Acyl_transf_3_dom"/>
</dbReference>
<feature type="transmembrane region" description="Helical" evidence="1">
    <location>
        <begin position="277"/>
        <end position="293"/>
    </location>
</feature>
<name>A0A3D8YA60_9BACT</name>
<dbReference type="GO" id="GO:0016020">
    <property type="term" value="C:membrane"/>
    <property type="evidence" value="ECO:0007669"/>
    <property type="project" value="TreeGrafter"/>
</dbReference>
<accession>A0A3D8YA60</accession>
<feature type="transmembrane region" description="Helical" evidence="1">
    <location>
        <begin position="62"/>
        <end position="82"/>
    </location>
</feature>
<evidence type="ECO:0000259" key="2">
    <source>
        <dbReference type="Pfam" id="PF01757"/>
    </source>
</evidence>
<sequence length="383" mass="44289">MTECQAHIRLMQSEKPLSRSSKIQSIQILRGVAAIVVAIYHVKELTNPEEPFKAVLSFLFNNGPAGVSLFFVISGFIMVYITDNRKYSLRDIGLFFFHRFIRVWPAYAVITLAFAFIVFRFHIGWESTNIIKSLLFIPLTNDDPPYFGYSTLPVGWSLNYEIYFYFLVGLSLFFKKYKWTVFFLLILVTLVIIPVSTGHFTLDPNKTYNYGNGYLNMMTNPVIWNFVYGILIGLSFTHDTTYSKLTKVFSSKYIVSTIVILSVWQYLSGFFGGLGPLKWGLSMASLFIAFIYYTDARNSQFPKWLEAIGDMSFSIYLLHLPVRVFLEEVFRKLGYPLYSQGTAMFLLTMAMTILLSALSYRYLELRLSRFLRDLIQPSKRKVL</sequence>
<feature type="transmembrane region" description="Helical" evidence="1">
    <location>
        <begin position="103"/>
        <end position="123"/>
    </location>
</feature>
<feature type="transmembrane region" description="Helical" evidence="1">
    <location>
        <begin position="342"/>
        <end position="363"/>
    </location>
</feature>
<feature type="transmembrane region" description="Helical" evidence="1">
    <location>
        <begin position="21"/>
        <end position="42"/>
    </location>
</feature>
<keyword evidence="1" id="KW-1133">Transmembrane helix</keyword>
<feature type="domain" description="Acyltransferase 3" evidence="2">
    <location>
        <begin position="24"/>
        <end position="360"/>
    </location>
</feature>
<organism evidence="3 4">
    <name type="scientific">Dyadobacter luteus</name>
    <dbReference type="NCBI Taxonomy" id="2259619"/>
    <lineage>
        <taxon>Bacteria</taxon>
        <taxon>Pseudomonadati</taxon>
        <taxon>Bacteroidota</taxon>
        <taxon>Cytophagia</taxon>
        <taxon>Cytophagales</taxon>
        <taxon>Spirosomataceae</taxon>
        <taxon>Dyadobacter</taxon>
    </lineage>
</organism>
<comment type="caution">
    <text evidence="3">The sequence shown here is derived from an EMBL/GenBank/DDBJ whole genome shotgun (WGS) entry which is preliminary data.</text>
</comment>
<keyword evidence="3" id="KW-0808">Transferase</keyword>
<dbReference type="AlphaFoldDB" id="A0A3D8YA60"/>
<keyword evidence="1" id="KW-0812">Transmembrane</keyword>
<feature type="transmembrane region" description="Helical" evidence="1">
    <location>
        <begin position="222"/>
        <end position="241"/>
    </location>
</feature>
<dbReference type="Proteomes" id="UP000256373">
    <property type="component" value="Unassembled WGS sequence"/>
</dbReference>
<dbReference type="PANTHER" id="PTHR23028:SF53">
    <property type="entry name" value="ACYL_TRANSF_3 DOMAIN-CONTAINING PROTEIN"/>
    <property type="match status" value="1"/>
</dbReference>
<feature type="transmembrane region" description="Helical" evidence="1">
    <location>
        <begin position="305"/>
        <end position="322"/>
    </location>
</feature>
<evidence type="ECO:0000313" key="3">
    <source>
        <dbReference type="EMBL" id="REA60472.1"/>
    </source>
</evidence>
<dbReference type="InterPro" id="IPR050879">
    <property type="entry name" value="Acyltransferase_3"/>
</dbReference>
<dbReference type="Pfam" id="PF01757">
    <property type="entry name" value="Acyl_transf_3"/>
    <property type="match status" value="1"/>
</dbReference>
<evidence type="ECO:0000313" key="4">
    <source>
        <dbReference type="Proteomes" id="UP000256373"/>
    </source>
</evidence>